<keyword evidence="3" id="KW-1185">Reference proteome</keyword>
<dbReference type="EMBL" id="ML179154">
    <property type="protein sequence ID" value="THU97482.1"/>
    <property type="molecule type" value="Genomic_DNA"/>
</dbReference>
<sequence>MAKKTTAKSKQAPLGTRSIADYFVRMPQKRKHTPPTPVSCREISDSPAKKKPRLSLSPALQVHAPASDEIPGSLSDEQELVPPRHSTRDMDAVNENVNKWREDASSVDSLFGDSIQWTPEQGTSPSFFRQITPPTSEERSRSLSPVTALTTEARTAQVLARIKAEAAEKARMETDGEDVVPEFKDVLSDSDDDMVDPSSLLLDRKGKGKQKAVVFVEIPKTYDLRNSANNRSSVSPPPARTRTAVDKNPSGSKKPATKKVNPFTQLLKEKRQDEKAGRNDESRRRAERIALGEEDSMMDMDDDDEHDPLFDNDTSSPGGTPSSEDLKFDSDDEKRFYGQNDGAITSILAVEKKRRDIAEQESQKFGLPFWIRRTPIWTSTLGVGTFNRLLFNAICSLILMVGVGGGSSFSTGLRGPVDDFVRVLTGVAALTGVVVPMRDFGGEGEGNGSDRGLREADAT</sequence>
<dbReference type="OrthoDB" id="5599613at2759"/>
<gene>
    <name evidence="2" type="ORF">K435DRAFT_857521</name>
</gene>
<feature type="compositionally biased region" description="Acidic residues" evidence="1">
    <location>
        <begin position="292"/>
        <end position="306"/>
    </location>
</feature>
<dbReference type="Proteomes" id="UP000297245">
    <property type="component" value="Unassembled WGS sequence"/>
</dbReference>
<feature type="region of interest" description="Disordered" evidence="1">
    <location>
        <begin position="1"/>
        <end position="91"/>
    </location>
</feature>
<feature type="compositionally biased region" description="Basic and acidic residues" evidence="1">
    <location>
        <begin position="267"/>
        <end position="291"/>
    </location>
</feature>
<protein>
    <submittedName>
        <fullName evidence="2">Uncharacterized protein</fullName>
    </submittedName>
</protein>
<feature type="compositionally biased region" description="Polar residues" evidence="1">
    <location>
        <begin position="314"/>
        <end position="323"/>
    </location>
</feature>
<evidence type="ECO:0000313" key="3">
    <source>
        <dbReference type="Proteomes" id="UP000297245"/>
    </source>
</evidence>
<feature type="region of interest" description="Disordered" evidence="1">
    <location>
        <begin position="114"/>
        <end position="149"/>
    </location>
</feature>
<accession>A0A4S8M5G8</accession>
<feature type="compositionally biased region" description="Polar residues" evidence="1">
    <location>
        <begin position="224"/>
        <end position="234"/>
    </location>
</feature>
<feature type="region of interest" description="Disordered" evidence="1">
    <location>
        <begin position="167"/>
        <end position="332"/>
    </location>
</feature>
<evidence type="ECO:0000313" key="2">
    <source>
        <dbReference type="EMBL" id="THU97482.1"/>
    </source>
</evidence>
<organism evidence="2 3">
    <name type="scientific">Dendrothele bispora (strain CBS 962.96)</name>
    <dbReference type="NCBI Taxonomy" id="1314807"/>
    <lineage>
        <taxon>Eukaryota</taxon>
        <taxon>Fungi</taxon>
        <taxon>Dikarya</taxon>
        <taxon>Basidiomycota</taxon>
        <taxon>Agaricomycotina</taxon>
        <taxon>Agaricomycetes</taxon>
        <taxon>Agaricomycetidae</taxon>
        <taxon>Agaricales</taxon>
        <taxon>Agaricales incertae sedis</taxon>
        <taxon>Dendrothele</taxon>
    </lineage>
</organism>
<feature type="compositionally biased region" description="Polar residues" evidence="1">
    <location>
        <begin position="115"/>
        <end position="135"/>
    </location>
</feature>
<evidence type="ECO:0000256" key="1">
    <source>
        <dbReference type="SAM" id="MobiDB-lite"/>
    </source>
</evidence>
<reference evidence="2 3" key="1">
    <citation type="journal article" date="2019" name="Nat. Ecol. Evol.">
        <title>Megaphylogeny resolves global patterns of mushroom evolution.</title>
        <authorList>
            <person name="Varga T."/>
            <person name="Krizsan K."/>
            <person name="Foldi C."/>
            <person name="Dima B."/>
            <person name="Sanchez-Garcia M."/>
            <person name="Sanchez-Ramirez S."/>
            <person name="Szollosi G.J."/>
            <person name="Szarkandi J.G."/>
            <person name="Papp V."/>
            <person name="Albert L."/>
            <person name="Andreopoulos W."/>
            <person name="Angelini C."/>
            <person name="Antonin V."/>
            <person name="Barry K.W."/>
            <person name="Bougher N.L."/>
            <person name="Buchanan P."/>
            <person name="Buyck B."/>
            <person name="Bense V."/>
            <person name="Catcheside P."/>
            <person name="Chovatia M."/>
            <person name="Cooper J."/>
            <person name="Damon W."/>
            <person name="Desjardin D."/>
            <person name="Finy P."/>
            <person name="Geml J."/>
            <person name="Haridas S."/>
            <person name="Hughes K."/>
            <person name="Justo A."/>
            <person name="Karasinski D."/>
            <person name="Kautmanova I."/>
            <person name="Kiss B."/>
            <person name="Kocsube S."/>
            <person name="Kotiranta H."/>
            <person name="LaButti K.M."/>
            <person name="Lechner B.E."/>
            <person name="Liimatainen K."/>
            <person name="Lipzen A."/>
            <person name="Lukacs Z."/>
            <person name="Mihaltcheva S."/>
            <person name="Morgado L.N."/>
            <person name="Niskanen T."/>
            <person name="Noordeloos M.E."/>
            <person name="Ohm R.A."/>
            <person name="Ortiz-Santana B."/>
            <person name="Ovrebo C."/>
            <person name="Racz N."/>
            <person name="Riley R."/>
            <person name="Savchenko A."/>
            <person name="Shiryaev A."/>
            <person name="Soop K."/>
            <person name="Spirin V."/>
            <person name="Szebenyi C."/>
            <person name="Tomsovsky M."/>
            <person name="Tulloss R.E."/>
            <person name="Uehling J."/>
            <person name="Grigoriev I.V."/>
            <person name="Vagvolgyi C."/>
            <person name="Papp T."/>
            <person name="Martin F.M."/>
            <person name="Miettinen O."/>
            <person name="Hibbett D.S."/>
            <person name="Nagy L.G."/>
        </authorList>
    </citation>
    <scope>NUCLEOTIDE SEQUENCE [LARGE SCALE GENOMIC DNA]</scope>
    <source>
        <strain evidence="2 3">CBS 962.96</strain>
    </source>
</reference>
<proteinExistence type="predicted"/>
<name>A0A4S8M5G8_DENBC</name>
<dbReference type="AlphaFoldDB" id="A0A4S8M5G8"/>